<feature type="region of interest" description="Disordered" evidence="7">
    <location>
        <begin position="621"/>
        <end position="739"/>
    </location>
</feature>
<feature type="compositionally biased region" description="Low complexity" evidence="7">
    <location>
        <begin position="1587"/>
        <end position="1598"/>
    </location>
</feature>
<dbReference type="GO" id="GO:0005813">
    <property type="term" value="C:centrosome"/>
    <property type="evidence" value="ECO:0007669"/>
    <property type="project" value="TreeGrafter"/>
</dbReference>
<evidence type="ECO:0000256" key="5">
    <source>
        <dbReference type="ARBA" id="ARBA00061299"/>
    </source>
</evidence>
<gene>
    <name evidence="9" type="ORF">QTP70_021175</name>
</gene>
<dbReference type="InterPro" id="IPR036872">
    <property type="entry name" value="CH_dom_sf"/>
</dbReference>
<feature type="region of interest" description="Disordered" evidence="7">
    <location>
        <begin position="1090"/>
        <end position="1162"/>
    </location>
</feature>
<dbReference type="GO" id="GO:0030705">
    <property type="term" value="P:cytoskeleton-dependent intracellular transport"/>
    <property type="evidence" value="ECO:0007669"/>
    <property type="project" value="InterPro"/>
</dbReference>
<proteinExistence type="inferred from homology"/>
<feature type="coiled-coil region" evidence="6">
    <location>
        <begin position="1500"/>
        <end position="1534"/>
    </location>
</feature>
<comment type="caution">
    <text evidence="9">The sequence shown here is derived from an EMBL/GenBank/DDBJ whole genome shotgun (WGS) entry which is preliminary data.</text>
</comment>
<dbReference type="GO" id="GO:0005737">
    <property type="term" value="C:cytoplasm"/>
    <property type="evidence" value="ECO:0007669"/>
    <property type="project" value="UniProtKB-SubCell"/>
</dbReference>
<dbReference type="EMBL" id="JAUCMX010000009">
    <property type="protein sequence ID" value="KAK3535876.1"/>
    <property type="molecule type" value="Genomic_DNA"/>
</dbReference>
<comment type="subcellular location">
    <subcellularLocation>
        <location evidence="1">Cytoplasm</location>
    </subcellularLocation>
</comment>
<dbReference type="GO" id="GO:0031122">
    <property type="term" value="P:cytoplasmic microtubule organization"/>
    <property type="evidence" value="ECO:0007669"/>
    <property type="project" value="TreeGrafter"/>
</dbReference>
<dbReference type="Proteomes" id="UP001274896">
    <property type="component" value="Unassembled WGS sequence"/>
</dbReference>
<evidence type="ECO:0000256" key="6">
    <source>
        <dbReference type="SAM" id="Coils"/>
    </source>
</evidence>
<evidence type="ECO:0000256" key="4">
    <source>
        <dbReference type="ARBA" id="ARBA00023054"/>
    </source>
</evidence>
<keyword evidence="10" id="KW-1185">Reference proteome</keyword>
<feature type="compositionally biased region" description="Polar residues" evidence="7">
    <location>
        <begin position="1606"/>
        <end position="1620"/>
    </location>
</feature>
<feature type="region of interest" description="Disordered" evidence="7">
    <location>
        <begin position="1575"/>
        <end position="1727"/>
    </location>
</feature>
<keyword evidence="4 6" id="KW-0175">Coiled coil</keyword>
<dbReference type="Gene3D" id="1.10.418.10">
    <property type="entry name" value="Calponin-like domain"/>
    <property type="match status" value="1"/>
</dbReference>
<dbReference type="SUPFAM" id="SSF116907">
    <property type="entry name" value="Hook domain"/>
    <property type="match status" value="1"/>
</dbReference>
<feature type="coiled-coil region" evidence="6">
    <location>
        <begin position="1356"/>
        <end position="1460"/>
    </location>
</feature>
<feature type="compositionally biased region" description="Basic and acidic residues" evidence="7">
    <location>
        <begin position="1716"/>
        <end position="1727"/>
    </location>
</feature>
<dbReference type="Pfam" id="PF19047">
    <property type="entry name" value="HOOK_N"/>
    <property type="match status" value="1"/>
</dbReference>
<dbReference type="InterPro" id="IPR043936">
    <property type="entry name" value="HOOK_N"/>
</dbReference>
<protein>
    <recommendedName>
        <fullName evidence="8">HOOK N-terminal domain-containing protein</fullName>
    </recommendedName>
</protein>
<dbReference type="PANTHER" id="PTHR18947">
    <property type="entry name" value="HOOK PROTEINS"/>
    <property type="match status" value="1"/>
</dbReference>
<dbReference type="GO" id="GO:0005085">
    <property type="term" value="F:guanyl-nucleotide exchange factor activity"/>
    <property type="evidence" value="ECO:0007669"/>
    <property type="project" value="UniProtKB-KW"/>
</dbReference>
<feature type="compositionally biased region" description="Basic and acidic residues" evidence="7">
    <location>
        <begin position="1679"/>
        <end position="1708"/>
    </location>
</feature>
<feature type="coiled-coil region" evidence="6">
    <location>
        <begin position="1266"/>
        <end position="1300"/>
    </location>
</feature>
<feature type="compositionally biased region" description="Basic and acidic residues" evidence="7">
    <location>
        <begin position="1134"/>
        <end position="1146"/>
    </location>
</feature>
<organism evidence="9 10">
    <name type="scientific">Hemibagrus guttatus</name>
    <dbReference type="NCBI Taxonomy" id="175788"/>
    <lineage>
        <taxon>Eukaryota</taxon>
        <taxon>Metazoa</taxon>
        <taxon>Chordata</taxon>
        <taxon>Craniata</taxon>
        <taxon>Vertebrata</taxon>
        <taxon>Euteleostomi</taxon>
        <taxon>Actinopterygii</taxon>
        <taxon>Neopterygii</taxon>
        <taxon>Teleostei</taxon>
        <taxon>Ostariophysi</taxon>
        <taxon>Siluriformes</taxon>
        <taxon>Bagridae</taxon>
        <taxon>Hemibagrus</taxon>
    </lineage>
</organism>
<evidence type="ECO:0000259" key="8">
    <source>
        <dbReference type="Pfam" id="PF19047"/>
    </source>
</evidence>
<comment type="similarity">
    <text evidence="5">Belongs to the CCDC88 family.</text>
</comment>
<evidence type="ECO:0000313" key="10">
    <source>
        <dbReference type="Proteomes" id="UP001274896"/>
    </source>
</evidence>
<dbReference type="GO" id="GO:0008017">
    <property type="term" value="F:microtubule binding"/>
    <property type="evidence" value="ECO:0007669"/>
    <property type="project" value="TreeGrafter"/>
</dbReference>
<evidence type="ECO:0000256" key="1">
    <source>
        <dbReference type="ARBA" id="ARBA00004496"/>
    </source>
</evidence>
<sequence length="1727" mass="198366">MGKCKDLSEFDKGQIVMARKLDQSVSKTAALVGCSRSAVHMKDSWNQQTPGEMNKMDANFTETLEEFMESALVTWVHLFEDMVGDESQDYMDVNSNSNNALREYLQLTNGVYLNEVMRIIDSNPEVEQIYRNVGDDKILRVQNFSILNRHLRSYYQENLQQLVLMPLPNVAVLGRDPLTEGALEELRRLLLLLLGCAVQCETKQTFIQQIQSLNIETQAELALCIQEVTQDPSSVLPLQYGEVCALDGLELQTLLGSLARQIQSLLAQRDTHLERIAELSVQCESVSSPTAPPAGPWHDAPEGLSIQLADSKAKLRRLKQELEDKEDQLIDYKREIQTMEEELKKLQCENRALQGEVRVSRSLRDEVDCLRERANRAEQLQMELKTCTHRLRSMELYRTQLKEQQQYCASLQENKALLEEQLDDTRARCSALRELEKDNLLLRQKLMHMEAERDVERQRVDELLEMNMSLQMDLKNPSHSADVTQRVTHPRVLYSELESDEEFQEPKTPEDHEVDLKPLSVEVNEASSLRLLGAENENAELRRRLERLQAEQEALQTNSPEVTEALQRQTDRLKQLEEEHQNTLREFFSKLFFPLPTVKFQNLKNENTSLKKNLEELKKTRLQEKQKERSAGEVEREIPRGECEGKDMGKDEEADKREKRKEEMMRAQREDGEGEEVLLKERKEETTNDIATKERGEAEGEKWTGTGKNKIEIMTPKEESKSDDKIPIQKGKQEEEVRKMEVDVEVDKLHREIHALSTQLQQAVEEADQQANLVQELQSKLGEQTKKSRETEQKLALLEIESQRLRKAAESLTEARKQIEILQCESMHQEEELMCLRSQAELQKMEVALIPQLEGERAALERERETLKATIDSLRASVRKGDQLELTNQTLKAELDRLVRSLDSARRREEELEAELKESGLEIESLGKRRDEAMLEVARLEQEKELCQSELDSQRREQRQKEREMARLRQQLESTASALEHGNQRACSLELQHRRACQELAQLKETCIQLEELKEENQQLNALSAENSTQITSLTQDLTTERLQSQKLSTQVAELNQLIEELEGKLKLATSQLAQLQAEHARVVSEAIASPCNSGTERTEDSKSNRQSPEQSESAEEAHISSEDEITAIESSSEDAKTPEDKKAESAKINSESQYPDNEKLKNLEKENAVLQQEREVLLSQLSKSQAACTQLREQLDTLQRHSISLQESCSKLQELNTKLQVEQASQSSQNALLLAQCREIEVRCATQEAESKLWQKEKEESAVRCESLRRDHERLTALQQRQEAELEELLAKHSQLKSSSRGVEAQYRELEASVFTDVGTHLDSEVPMYANGICFYYVIYAPDFTCIFVPFISRHKELMESKAKLEEAEKEIQTERERMERAVQEQANREKELEWLKMENERQQKEWVQVQSELMAQVSVLRNEMSMAQIERTKLEGELNMLKEQNQQLDLNNVRLNSQYQLLTQLKGNMEEETRHLVEQNQSLAKENRALLERSLESRDQHHNQQREYLDKLNELRREKQKLVEKIMDQYRVLEPGMSAPKQPKKSNWIADRMKKLIKPKGGREGRAQFITIGSTDIQEEPGDPALPSSLTSSALSQEQDPRSAPTSPSILRRVSSQGDTDEPSKVILRTARRKLGSSRHGWGLGRSREGGVSQSFSPGDHRSRPIRRLNTPSSALWEKDHDGSPTPSEEGRGESEENITPEHSDVSRVSSGAEDSHSSFDKSLD</sequence>
<evidence type="ECO:0000256" key="3">
    <source>
        <dbReference type="ARBA" id="ARBA00022658"/>
    </source>
</evidence>
<feature type="compositionally biased region" description="Basic and acidic residues" evidence="7">
    <location>
        <begin position="709"/>
        <end position="739"/>
    </location>
</feature>
<feature type="domain" description="HOOK N-terminal" evidence="8">
    <location>
        <begin position="103"/>
        <end position="227"/>
    </location>
</feature>
<dbReference type="FunFam" id="1.10.418.10:FF:000035">
    <property type="entry name" value="girdin isoform X1"/>
    <property type="match status" value="1"/>
</dbReference>
<keyword evidence="2" id="KW-0963">Cytoplasm</keyword>
<dbReference type="GO" id="GO:0007165">
    <property type="term" value="P:signal transduction"/>
    <property type="evidence" value="ECO:0007669"/>
    <property type="project" value="UniProtKB-ARBA"/>
</dbReference>
<evidence type="ECO:0000256" key="2">
    <source>
        <dbReference type="ARBA" id="ARBA00022490"/>
    </source>
</evidence>
<dbReference type="PANTHER" id="PTHR18947:SF35">
    <property type="entry name" value="COILED-COIL DOMAIN-CONTAINING PROTEIN 88B"/>
    <property type="match status" value="1"/>
</dbReference>
<feature type="coiled-coil region" evidence="6">
    <location>
        <begin position="746"/>
        <end position="1086"/>
    </location>
</feature>
<accession>A0AAE0V5Q3</accession>
<keyword evidence="3" id="KW-0344">Guanine-nucleotide releasing factor</keyword>
<dbReference type="GO" id="GO:0051959">
    <property type="term" value="F:dynein light intermediate chain binding"/>
    <property type="evidence" value="ECO:0007669"/>
    <property type="project" value="TreeGrafter"/>
</dbReference>
<reference evidence="9" key="1">
    <citation type="submission" date="2023-06" db="EMBL/GenBank/DDBJ databases">
        <title>Male Hemibagrus guttatus genome.</title>
        <authorList>
            <person name="Bian C."/>
        </authorList>
    </citation>
    <scope>NUCLEOTIDE SEQUENCE</scope>
    <source>
        <strain evidence="9">Male_cb2023</strain>
        <tissue evidence="9">Muscle</tissue>
    </source>
</reference>
<name>A0AAE0V5Q3_9TELE</name>
<evidence type="ECO:0000313" key="9">
    <source>
        <dbReference type="EMBL" id="KAK3535876.1"/>
    </source>
</evidence>
<feature type="coiled-coil region" evidence="6">
    <location>
        <begin position="305"/>
        <end position="466"/>
    </location>
</feature>
<feature type="compositionally biased region" description="Basic and acidic residues" evidence="7">
    <location>
        <begin position="621"/>
        <end position="702"/>
    </location>
</feature>
<evidence type="ECO:0000256" key="7">
    <source>
        <dbReference type="SAM" id="MobiDB-lite"/>
    </source>
</evidence>